<dbReference type="AlphaFoldDB" id="A0A8C5EH24"/>
<reference evidence="3" key="2">
    <citation type="submission" date="2025-08" db="UniProtKB">
        <authorList>
            <consortium name="Ensembl"/>
        </authorList>
    </citation>
    <scope>IDENTIFICATION</scope>
</reference>
<accession>A0A8C5EH24</accession>
<evidence type="ECO:0000313" key="3">
    <source>
        <dbReference type="Ensembl" id="ENSGWIP00000020873.1"/>
    </source>
</evidence>
<name>A0A8C5EH24_GOUWI</name>
<dbReference type="Ensembl" id="ENSGWIT00000022916.1">
    <property type="protein sequence ID" value="ENSGWIP00000020873.1"/>
    <property type="gene ID" value="ENSGWIG00000011294.1"/>
</dbReference>
<keyword evidence="4" id="KW-1185">Reference proteome</keyword>
<dbReference type="InterPro" id="IPR006580">
    <property type="entry name" value="Znf_TTF"/>
</dbReference>
<protein>
    <recommendedName>
        <fullName evidence="2">TTF-type domain-containing protein</fullName>
    </recommendedName>
</protein>
<dbReference type="SMART" id="SM00597">
    <property type="entry name" value="ZnF_TTF"/>
    <property type="match status" value="1"/>
</dbReference>
<feature type="compositionally biased region" description="Basic and acidic residues" evidence="1">
    <location>
        <begin position="84"/>
        <end position="93"/>
    </location>
</feature>
<dbReference type="InterPro" id="IPR025398">
    <property type="entry name" value="DUF4371"/>
</dbReference>
<dbReference type="InterPro" id="IPR012337">
    <property type="entry name" value="RNaseH-like_sf"/>
</dbReference>
<dbReference type="PANTHER" id="PTHR45749">
    <property type="match status" value="1"/>
</dbReference>
<dbReference type="GO" id="GO:0046983">
    <property type="term" value="F:protein dimerization activity"/>
    <property type="evidence" value="ECO:0007669"/>
    <property type="project" value="InterPro"/>
</dbReference>
<dbReference type="InterPro" id="IPR008906">
    <property type="entry name" value="HATC_C_dom"/>
</dbReference>
<evidence type="ECO:0000256" key="1">
    <source>
        <dbReference type="SAM" id="MobiDB-lite"/>
    </source>
</evidence>
<feature type="compositionally biased region" description="Basic and acidic residues" evidence="1">
    <location>
        <begin position="50"/>
        <end position="62"/>
    </location>
</feature>
<dbReference type="SUPFAM" id="SSF53098">
    <property type="entry name" value="Ribonuclease H-like"/>
    <property type="match status" value="1"/>
</dbReference>
<dbReference type="Proteomes" id="UP000694680">
    <property type="component" value="Chromosome 16"/>
</dbReference>
<dbReference type="Pfam" id="PF14291">
    <property type="entry name" value="DUF4371"/>
    <property type="match status" value="1"/>
</dbReference>
<evidence type="ECO:0000313" key="4">
    <source>
        <dbReference type="Proteomes" id="UP000694680"/>
    </source>
</evidence>
<dbReference type="PANTHER" id="PTHR45749:SF23">
    <property type="entry name" value="ZINC FINGER MYM-TYPE PROTEIN 1-LIKE"/>
    <property type="match status" value="1"/>
</dbReference>
<feature type="domain" description="TTF-type" evidence="2">
    <location>
        <begin position="146"/>
        <end position="225"/>
    </location>
</feature>
<reference evidence="3" key="3">
    <citation type="submission" date="2025-09" db="UniProtKB">
        <authorList>
            <consortium name="Ensembl"/>
        </authorList>
    </citation>
    <scope>IDENTIFICATION</scope>
</reference>
<organism evidence="3 4">
    <name type="scientific">Gouania willdenowi</name>
    <name type="common">Blunt-snouted clingfish</name>
    <name type="synonym">Lepadogaster willdenowi</name>
    <dbReference type="NCBI Taxonomy" id="441366"/>
    <lineage>
        <taxon>Eukaryota</taxon>
        <taxon>Metazoa</taxon>
        <taxon>Chordata</taxon>
        <taxon>Craniata</taxon>
        <taxon>Vertebrata</taxon>
        <taxon>Euteleostomi</taxon>
        <taxon>Actinopterygii</taxon>
        <taxon>Neopterygii</taxon>
        <taxon>Teleostei</taxon>
        <taxon>Neoteleostei</taxon>
        <taxon>Acanthomorphata</taxon>
        <taxon>Ovalentaria</taxon>
        <taxon>Blenniimorphae</taxon>
        <taxon>Blenniiformes</taxon>
        <taxon>Gobiesocoidei</taxon>
        <taxon>Gobiesocidae</taxon>
        <taxon>Gobiesocinae</taxon>
        <taxon>Gouania</taxon>
    </lineage>
</organism>
<proteinExistence type="predicted"/>
<sequence length="799" mass="90582">MGRLTFKMLSGAAKLKKKKIEEEQKKRQRGALQKFLSGSRPTGVNLLESAKPEAETSPETRPENGAGNAVEDAVAPSTSAPSQTDKEPLDPERVLASYPSDPAKWDQIDDRMREYFALNNPCQNIGDFSASQRKYGDINRSLTKEHFFRKKLNGETLSRKWLVYSPSTGTVFCYCCKLFSIRDNQFVTGFNDWKNCANRLHEHENSMDHRTAVLSLSSLGNKNARIDSNIVQQQESERAYWLNILKRIVATIQFLSSRGLPFRGDDELVGSPHNGNFLGCIELISRFDPLLSEHLARYGNKGRGHTSYLSSTVCDEFIQLMAKKVLHAIVKEVKDGKYFSIIVDSTPDITHVDQLALIIRYVLKKSGEPVERFLEFIPLHGHTAEHMEETLKSELKELDIDLMDCRGQSYDNASNMAGKYSGLQARIKNKNPNADFIPCSAHSLNLVGACAAECCLEAISFFGFIQNLYNFFSASTRRWEILTAHLTKCERGLTLKSLSSTRWSARADATKSLRFGYKAIQDALNEIKVDHGTPRAAQYEASQLITVMETLETVQIDVCTVPFLYSSLIEYMGQARNDFDVYEAEAQTPTATEGYKADSQRRRVKKVMFGESAGPEVRRSGREAFLIDTHYVICDFLSQELKQRKDAYKIVEEKFGFLTKTKSMNIEQICAATEKLKKIYPQDLEEDFTAEFCQFISMVKDEESVMAMYKKLLELGLRDAFPNVDICLRMYLTLPIANCSGERSFSLLKRVKTYRRATVTEKKLNAFALLAIENGFTTSLDFEDIIEDFTASKLRRKHL</sequence>
<dbReference type="Pfam" id="PF05699">
    <property type="entry name" value="Dimer_Tnp_hAT"/>
    <property type="match status" value="1"/>
</dbReference>
<evidence type="ECO:0000259" key="2">
    <source>
        <dbReference type="SMART" id="SM00597"/>
    </source>
</evidence>
<reference evidence="3" key="1">
    <citation type="submission" date="2020-06" db="EMBL/GenBank/DDBJ databases">
        <authorList>
            <consortium name="Wellcome Sanger Institute Data Sharing"/>
        </authorList>
    </citation>
    <scope>NUCLEOTIDE SEQUENCE [LARGE SCALE GENOMIC DNA]</scope>
</reference>
<feature type="region of interest" description="Disordered" evidence="1">
    <location>
        <begin position="1"/>
        <end position="102"/>
    </location>
</feature>